<gene>
    <name evidence="2" type="ORF">CDL15_Pgr003373</name>
    <name evidence="3" type="ORF">CRG98_046071</name>
</gene>
<evidence type="ECO:0000313" key="4">
    <source>
        <dbReference type="Proteomes" id="UP000197138"/>
    </source>
</evidence>
<sequence>MMSGHGAPPPPPLPRHSRLHKHNSWSPDLLRDEAWERRKGKGKEMLSGRRAGGASLERSKSVTNEDLEELRGCLELGFGFDSPEVDPKLSDLFPALGLYQAVNKQYHRSLSRSSSVSSLLSLNSDNDSDQGSMSSIYDPGDDPKTVKTRLKQWAQVVACSVKHSSH</sequence>
<protein>
    <recommendedName>
        <fullName evidence="6">Membrane insertase YidC</fullName>
    </recommendedName>
</protein>
<dbReference type="PANTHER" id="PTHR31865">
    <property type="entry name" value="OSJNBA0071G03.3 PROTEIN"/>
    <property type="match status" value="1"/>
</dbReference>
<dbReference type="STRING" id="22663.A0A218X4B2"/>
<feature type="region of interest" description="Disordered" evidence="1">
    <location>
        <begin position="117"/>
        <end position="144"/>
    </location>
</feature>
<dbReference type="GeneID" id="116196339"/>
<keyword evidence="5" id="KW-1185">Reference proteome</keyword>
<evidence type="ECO:0000313" key="5">
    <source>
        <dbReference type="Proteomes" id="UP000233551"/>
    </source>
</evidence>
<evidence type="ECO:0000256" key="1">
    <source>
        <dbReference type="SAM" id="MobiDB-lite"/>
    </source>
</evidence>
<dbReference type="EMBL" id="PGOL01006560">
    <property type="protein sequence ID" value="PKI33515.1"/>
    <property type="molecule type" value="Genomic_DNA"/>
</dbReference>
<proteinExistence type="predicted"/>
<organism evidence="2 4">
    <name type="scientific">Punica granatum</name>
    <name type="common">Pomegranate</name>
    <dbReference type="NCBI Taxonomy" id="22663"/>
    <lineage>
        <taxon>Eukaryota</taxon>
        <taxon>Viridiplantae</taxon>
        <taxon>Streptophyta</taxon>
        <taxon>Embryophyta</taxon>
        <taxon>Tracheophyta</taxon>
        <taxon>Spermatophyta</taxon>
        <taxon>Magnoliopsida</taxon>
        <taxon>eudicotyledons</taxon>
        <taxon>Gunneridae</taxon>
        <taxon>Pentapetalae</taxon>
        <taxon>rosids</taxon>
        <taxon>malvids</taxon>
        <taxon>Myrtales</taxon>
        <taxon>Lythraceae</taxon>
        <taxon>Punica</taxon>
    </lineage>
</organism>
<dbReference type="InterPro" id="IPR012881">
    <property type="entry name" value="DUF1685"/>
</dbReference>
<dbReference type="EMBL" id="MTKT01002492">
    <property type="protein sequence ID" value="OWM79202.1"/>
    <property type="molecule type" value="Genomic_DNA"/>
</dbReference>
<comment type="caution">
    <text evidence="2">The sequence shown here is derived from an EMBL/GenBank/DDBJ whole genome shotgun (WGS) entry which is preliminary data.</text>
</comment>
<dbReference type="AlphaFoldDB" id="A0A218X4B2"/>
<reference evidence="4" key="1">
    <citation type="journal article" date="2017" name="Plant J.">
        <title>The pomegranate (Punica granatum L.) genome and the genomics of punicalagin biosynthesis.</title>
        <authorList>
            <person name="Qin G."/>
            <person name="Xu C."/>
            <person name="Ming R."/>
            <person name="Tang H."/>
            <person name="Guyot R."/>
            <person name="Kramer E.M."/>
            <person name="Hu Y."/>
            <person name="Yi X."/>
            <person name="Qi Y."/>
            <person name="Xu X."/>
            <person name="Gao Z."/>
            <person name="Pan H."/>
            <person name="Jian J."/>
            <person name="Tian Y."/>
            <person name="Yue Z."/>
            <person name="Xu Y."/>
        </authorList>
    </citation>
    <scope>NUCLEOTIDE SEQUENCE [LARGE SCALE GENOMIC DNA]</scope>
    <source>
        <strain evidence="4">cv. Dabenzi</strain>
    </source>
</reference>
<feature type="region of interest" description="Disordered" evidence="1">
    <location>
        <begin position="1"/>
        <end position="65"/>
    </location>
</feature>
<reference evidence="2" key="2">
    <citation type="submission" date="2017-06" db="EMBL/GenBank/DDBJ databases">
        <title>The pomegranate genome and the genomics of punicalagin biosynthesis.</title>
        <authorList>
            <person name="Xu C."/>
        </authorList>
    </citation>
    <scope>NUCLEOTIDE SEQUENCE [LARGE SCALE GENOMIC DNA]</scope>
    <source>
        <tissue evidence="2">Fresh leaf</tissue>
    </source>
</reference>
<evidence type="ECO:0008006" key="6">
    <source>
        <dbReference type="Google" id="ProtNLM"/>
    </source>
</evidence>
<dbReference type="Proteomes" id="UP000233551">
    <property type="component" value="Unassembled WGS sequence"/>
</dbReference>
<dbReference type="OrthoDB" id="641808at2759"/>
<name>A0A218X4B2_PUNGR</name>
<evidence type="ECO:0000313" key="2">
    <source>
        <dbReference type="EMBL" id="OWM79202.1"/>
    </source>
</evidence>
<reference evidence="3 5" key="3">
    <citation type="submission" date="2017-11" db="EMBL/GenBank/DDBJ databases">
        <title>De-novo sequencing of pomegranate (Punica granatum L.) genome.</title>
        <authorList>
            <person name="Akparov Z."/>
            <person name="Amiraslanov A."/>
            <person name="Hajiyeva S."/>
            <person name="Abbasov M."/>
            <person name="Kaur K."/>
            <person name="Hamwieh A."/>
            <person name="Solovyev V."/>
            <person name="Salamov A."/>
            <person name="Braich B."/>
            <person name="Kosarev P."/>
            <person name="Mahmoud A."/>
            <person name="Hajiyev E."/>
            <person name="Babayeva S."/>
            <person name="Izzatullayeva V."/>
            <person name="Mammadov A."/>
            <person name="Mammadov A."/>
            <person name="Sharifova S."/>
            <person name="Ojaghi J."/>
            <person name="Eynullazada K."/>
            <person name="Bayramov B."/>
            <person name="Abdulazimova A."/>
            <person name="Shahmuradov I."/>
        </authorList>
    </citation>
    <scope>NUCLEOTIDE SEQUENCE [LARGE SCALE GENOMIC DNA]</scope>
    <source>
        <strain evidence="3">AG2017</strain>
        <strain evidence="5">cv. AG2017</strain>
        <tissue evidence="3">Leaf</tissue>
    </source>
</reference>
<dbReference type="PANTHER" id="PTHR31865:SF1">
    <property type="entry name" value="INSERTASE, PUTATIVE (DUF1685)-RELATED"/>
    <property type="match status" value="1"/>
</dbReference>
<dbReference type="Pfam" id="PF07939">
    <property type="entry name" value="DUF1685"/>
    <property type="match status" value="1"/>
</dbReference>
<evidence type="ECO:0000313" key="3">
    <source>
        <dbReference type="EMBL" id="PKI33515.1"/>
    </source>
</evidence>
<dbReference type="Proteomes" id="UP000197138">
    <property type="component" value="Unassembled WGS sequence"/>
</dbReference>
<feature type="compositionally biased region" description="Basic and acidic residues" evidence="1">
    <location>
        <begin position="29"/>
        <end position="47"/>
    </location>
</feature>
<accession>A0A218X4B2</accession>